<accession>A0A7U3YJQ5</accession>
<keyword evidence="6" id="KW-1185">Reference proteome</keyword>
<dbReference type="InterPro" id="IPR007543">
    <property type="entry name" value="LptD_C"/>
</dbReference>
<name>A0A7U3YJQ5_DESPD</name>
<dbReference type="Proteomes" id="UP000006365">
    <property type="component" value="Chromosome"/>
</dbReference>
<protein>
    <submittedName>
        <fullName evidence="5">Organic solvent tolerance protein</fullName>
    </submittedName>
</protein>
<dbReference type="Pfam" id="PF04453">
    <property type="entry name" value="LptD"/>
    <property type="match status" value="1"/>
</dbReference>
<dbReference type="GO" id="GO:0043165">
    <property type="term" value="P:Gram-negative-bacterium-type cell outer membrane assembly"/>
    <property type="evidence" value="ECO:0007669"/>
    <property type="project" value="InterPro"/>
</dbReference>
<proteinExistence type="inferred from homology"/>
<dbReference type="HAMAP" id="MF_01411">
    <property type="entry name" value="LPS_assembly_LptD"/>
    <property type="match status" value="1"/>
</dbReference>
<feature type="region of interest" description="Disordered" evidence="1">
    <location>
        <begin position="72"/>
        <end position="100"/>
    </location>
</feature>
<keyword evidence="2" id="KW-0732">Signal</keyword>
<evidence type="ECO:0000256" key="2">
    <source>
        <dbReference type="SAM" id="SignalP"/>
    </source>
</evidence>
<feature type="domain" description="LPS-assembly protein LptD central" evidence="4">
    <location>
        <begin position="220"/>
        <end position="329"/>
    </location>
</feature>
<dbReference type="GO" id="GO:0009279">
    <property type="term" value="C:cell outer membrane"/>
    <property type="evidence" value="ECO:0007669"/>
    <property type="project" value="InterPro"/>
</dbReference>
<dbReference type="Gene3D" id="2.60.450.10">
    <property type="entry name" value="Lipopolysaccharide (LPS) transport protein A like domain"/>
    <property type="match status" value="1"/>
</dbReference>
<dbReference type="InterPro" id="IPR020889">
    <property type="entry name" value="LipoPS_assembly_LptD"/>
</dbReference>
<dbReference type="GO" id="GO:1990351">
    <property type="term" value="C:transporter complex"/>
    <property type="evidence" value="ECO:0007669"/>
    <property type="project" value="TreeGrafter"/>
</dbReference>
<dbReference type="EMBL" id="CP002364">
    <property type="protein sequence ID" value="ADW16668.1"/>
    <property type="molecule type" value="Genomic_DNA"/>
</dbReference>
<evidence type="ECO:0000313" key="5">
    <source>
        <dbReference type="EMBL" id="ADW16668.1"/>
    </source>
</evidence>
<dbReference type="GO" id="GO:0015920">
    <property type="term" value="P:lipopolysaccharide transport"/>
    <property type="evidence" value="ECO:0007669"/>
    <property type="project" value="InterPro"/>
</dbReference>
<organism evidence="5 6">
    <name type="scientific">Desulfobulbus propionicus (strain ATCC 33891 / DSM 2032 / VKM B-1956 / 1pr3)</name>
    <dbReference type="NCBI Taxonomy" id="577650"/>
    <lineage>
        <taxon>Bacteria</taxon>
        <taxon>Pseudomonadati</taxon>
        <taxon>Thermodesulfobacteriota</taxon>
        <taxon>Desulfobulbia</taxon>
        <taxon>Desulfobulbales</taxon>
        <taxon>Desulfobulbaceae</taxon>
        <taxon>Desulfobulbus</taxon>
    </lineage>
</organism>
<feature type="domain" description="LptD C-terminal" evidence="3">
    <location>
        <begin position="335"/>
        <end position="693"/>
    </location>
</feature>
<feature type="compositionally biased region" description="Polar residues" evidence="1">
    <location>
        <begin position="88"/>
        <end position="100"/>
    </location>
</feature>
<reference evidence="5 6" key="1">
    <citation type="journal article" date="2011" name="Stand. Genomic Sci.">
        <title>Complete genome sequence of Desulfobulbus propionicus type strain (1pr3).</title>
        <authorList>
            <person name="Pagani I."/>
            <person name="Lapidus A."/>
            <person name="Nolan M."/>
            <person name="Lucas S."/>
            <person name="Hammon N."/>
            <person name="Deshpande S."/>
            <person name="Cheng J.F."/>
            <person name="Chertkov O."/>
            <person name="Davenport K."/>
            <person name="Tapia R."/>
            <person name="Han C."/>
            <person name="Goodwin L."/>
            <person name="Pitluck S."/>
            <person name="Liolios K."/>
            <person name="Mavromatis K."/>
            <person name="Ivanova N."/>
            <person name="Mikhailova N."/>
            <person name="Pati A."/>
            <person name="Chen A."/>
            <person name="Palaniappan K."/>
            <person name="Land M."/>
            <person name="Hauser L."/>
            <person name="Chang Y.J."/>
            <person name="Jeffries C.D."/>
            <person name="Detter J.C."/>
            <person name="Brambilla E."/>
            <person name="Kannan K.P."/>
            <person name="Djao O.D."/>
            <person name="Rohde M."/>
            <person name="Pukall R."/>
            <person name="Spring S."/>
            <person name="Goker M."/>
            <person name="Sikorski J."/>
            <person name="Woyke T."/>
            <person name="Bristow J."/>
            <person name="Eisen J.A."/>
            <person name="Markowitz V."/>
            <person name="Hugenholtz P."/>
            <person name="Kyrpides N.C."/>
            <person name="Klenk H.P."/>
        </authorList>
    </citation>
    <scope>NUCLEOTIDE SEQUENCE [LARGE SCALE GENOMIC DNA]</scope>
    <source>
        <strain evidence="6">ATCC 33891 / DSM 2032 / 1pr3</strain>
    </source>
</reference>
<evidence type="ECO:0000259" key="4">
    <source>
        <dbReference type="Pfam" id="PF19838"/>
    </source>
</evidence>
<sequence>MQFTIPSSPILALLFPLFTCLVFCPAQASAVSVDARQWEITADKMTRYENPPRIEAEGNVILEKKEPVSAVPSRKVSPWSDLLGDEPSGNTAKQQGKPTTELKTVTTVKADWVSYDITQGVLETRGHLLIDVGPDQLTADSGRIDLEKSTGRFESAVVVRQDKQLHFEGEVIEKTGELTYHIEDGWVVTCKLHPGEVPPWSFAAAETELTDGGYAFLKHATFRIKDIPVLYSPVMVLPAKRKRQTGFLFPMVFMSDRDGFSLETPFFIDLSPSSDITLYPRYFANRGFMSGAEFRYVLDEDSKGMLMGNYLEDELSDPSEVDYYEDGDFTHTNSERYWIRGKADHDKGPWSTRLDLDIVSDLDYLREFNTGATSFTASKDRFLDVFGRGFTDKSNRYRENSLATLRNWDNGATALLGEFVAVNDVSERVYSADNPSQPWKLPSLTYSGLVPLASSSGPDFSWDANYTNYWREEGVGAQRIDLMPTVTAGIPLSPYLESYVSGGVRDTGYTIRDNGASDWEETDSENRLLYNFDGELATTLMRDFSVSFGDVNTLSHTLRPYVAYGYTEIPDEKVLPQFDPIDDLEEQNTLYVGINNFFDIAGERNGRAFEREYAFFKIKQGYDMRSEESDTPLTPVMAETGWYPIERMRLKYTTYIDVYGDGAYLHSVDSDYASSAGDRFSLDYRYNELTDVNSVKGSFWYLLPYNFAAGYGLERAIETDETIEETVKLRYIQPCWSVEVSSNHTPGDQTVMITFRLANIGPPLGIDFPGQ</sequence>
<dbReference type="PANTHER" id="PTHR30189">
    <property type="entry name" value="LPS-ASSEMBLY PROTEIN"/>
    <property type="match status" value="1"/>
</dbReference>
<feature type="chain" id="PRO_5039923800" evidence="2">
    <location>
        <begin position="29"/>
        <end position="771"/>
    </location>
</feature>
<dbReference type="KEGG" id="dpr:Despr_0488"/>
<evidence type="ECO:0000256" key="1">
    <source>
        <dbReference type="SAM" id="MobiDB-lite"/>
    </source>
</evidence>
<evidence type="ECO:0000313" key="6">
    <source>
        <dbReference type="Proteomes" id="UP000006365"/>
    </source>
</evidence>
<dbReference type="InterPro" id="IPR050218">
    <property type="entry name" value="LptD"/>
</dbReference>
<gene>
    <name evidence="5" type="ordered locus">Despr_0488</name>
</gene>
<dbReference type="PANTHER" id="PTHR30189:SF1">
    <property type="entry name" value="LPS-ASSEMBLY PROTEIN LPTD"/>
    <property type="match status" value="1"/>
</dbReference>
<feature type="signal peptide" evidence="2">
    <location>
        <begin position="1"/>
        <end position="28"/>
    </location>
</feature>
<dbReference type="AlphaFoldDB" id="A0A7U3YJQ5"/>
<dbReference type="InterPro" id="IPR045659">
    <property type="entry name" value="LptD_2"/>
</dbReference>
<evidence type="ECO:0000259" key="3">
    <source>
        <dbReference type="Pfam" id="PF04453"/>
    </source>
</evidence>
<dbReference type="Pfam" id="PF19838">
    <property type="entry name" value="LptD_2"/>
    <property type="match status" value="1"/>
</dbReference>